<organism evidence="1 2">
    <name type="scientific">Christiangramia oceanisediminis</name>
    <dbReference type="NCBI Taxonomy" id="2920386"/>
    <lineage>
        <taxon>Bacteria</taxon>
        <taxon>Pseudomonadati</taxon>
        <taxon>Bacteroidota</taxon>
        <taxon>Flavobacteriia</taxon>
        <taxon>Flavobacteriales</taxon>
        <taxon>Flavobacteriaceae</taxon>
        <taxon>Christiangramia</taxon>
    </lineage>
</organism>
<name>A0A9X2I5W6_9FLAO</name>
<gene>
    <name evidence="1" type="ORF">MKO06_08695</name>
</gene>
<dbReference type="Proteomes" id="UP001155280">
    <property type="component" value="Unassembled WGS sequence"/>
</dbReference>
<evidence type="ECO:0000313" key="2">
    <source>
        <dbReference type="Proteomes" id="UP001155280"/>
    </source>
</evidence>
<dbReference type="AlphaFoldDB" id="A0A9X2I5W6"/>
<accession>A0A9X2I5W6</accession>
<reference evidence="1" key="1">
    <citation type="submission" date="2022-07" db="EMBL/GenBank/DDBJ databases">
        <title>Gramela sediminis sp. nov., isolated from deep-sea sediment of the Indian Ocean.</title>
        <authorList>
            <person name="Shi H."/>
        </authorList>
    </citation>
    <scope>NUCLEOTIDE SEQUENCE</scope>
    <source>
        <strain evidence="1">GC03-9</strain>
    </source>
</reference>
<protein>
    <submittedName>
        <fullName evidence="1">Uncharacterized protein</fullName>
    </submittedName>
</protein>
<comment type="caution">
    <text evidence="1">The sequence shown here is derived from an EMBL/GenBank/DDBJ whole genome shotgun (WGS) entry which is preliminary data.</text>
</comment>
<evidence type="ECO:0000313" key="1">
    <source>
        <dbReference type="EMBL" id="MCP9199982.1"/>
    </source>
</evidence>
<proteinExistence type="predicted"/>
<sequence length="180" mass="20687">MKLLLLLSIVILFNSCVENSQESLIGKQFSDHKRIAALEDFEKVSDTTFYINQEIEKEYSLLNLKKANTDLIVYSLINSDPNEKRSYTILDTLMINSKKSEKITIGYCEFNLRNQSAGNIIALVETIDNKKMFNQSIKAAWSANSQTEKIEHINNLKNIQCLNAWYDGESETITYDELED</sequence>
<keyword evidence="2" id="KW-1185">Reference proteome</keyword>
<dbReference type="RefSeq" id="WP_241551793.1">
    <property type="nucleotide sequence ID" value="NZ_JANCNS010000002.1"/>
</dbReference>
<dbReference type="EMBL" id="JANCNS010000002">
    <property type="protein sequence ID" value="MCP9199982.1"/>
    <property type="molecule type" value="Genomic_DNA"/>
</dbReference>